<sequence length="77" mass="7928">MSLPGQPSPPNPAIHEPGVTSENTNTPASNDSPLFLPGKPQEWAPLVKALAIVITASGGCISTILFAFGDLFSRTGP</sequence>
<reference evidence="3 4" key="1">
    <citation type="submission" date="2021-01" db="EMBL/GenBank/DDBJ databases">
        <title>Whole genome shotgun sequence of Catellatospora bangladeshensis NBRC 107357.</title>
        <authorList>
            <person name="Komaki H."/>
            <person name="Tamura T."/>
        </authorList>
    </citation>
    <scope>NUCLEOTIDE SEQUENCE [LARGE SCALE GENOMIC DNA]</scope>
    <source>
        <strain evidence="3 4">NBRC 107357</strain>
    </source>
</reference>
<name>A0A8J3NK98_9ACTN</name>
<organism evidence="3 4">
    <name type="scientific">Catellatospora bangladeshensis</name>
    <dbReference type="NCBI Taxonomy" id="310355"/>
    <lineage>
        <taxon>Bacteria</taxon>
        <taxon>Bacillati</taxon>
        <taxon>Actinomycetota</taxon>
        <taxon>Actinomycetes</taxon>
        <taxon>Micromonosporales</taxon>
        <taxon>Micromonosporaceae</taxon>
        <taxon>Catellatospora</taxon>
    </lineage>
</organism>
<accession>A0A8J3NK98</accession>
<gene>
    <name evidence="3" type="ORF">Cba03nite_52110</name>
</gene>
<comment type="caution">
    <text evidence="3">The sequence shown here is derived from an EMBL/GenBank/DDBJ whole genome shotgun (WGS) entry which is preliminary data.</text>
</comment>
<dbReference type="EMBL" id="BONF01000031">
    <property type="protein sequence ID" value="GIF83862.1"/>
    <property type="molecule type" value="Genomic_DNA"/>
</dbReference>
<evidence type="ECO:0000313" key="4">
    <source>
        <dbReference type="Proteomes" id="UP000601223"/>
    </source>
</evidence>
<keyword evidence="2" id="KW-1133">Transmembrane helix</keyword>
<feature type="region of interest" description="Disordered" evidence="1">
    <location>
        <begin position="1"/>
        <end position="37"/>
    </location>
</feature>
<keyword evidence="4" id="KW-1185">Reference proteome</keyword>
<keyword evidence="2" id="KW-0472">Membrane</keyword>
<dbReference type="Proteomes" id="UP000601223">
    <property type="component" value="Unassembled WGS sequence"/>
</dbReference>
<protein>
    <submittedName>
        <fullName evidence="3">Uncharacterized protein</fullName>
    </submittedName>
</protein>
<dbReference type="RefSeq" id="WP_203751222.1">
    <property type="nucleotide sequence ID" value="NZ_BONF01000031.1"/>
</dbReference>
<evidence type="ECO:0000256" key="1">
    <source>
        <dbReference type="SAM" id="MobiDB-lite"/>
    </source>
</evidence>
<feature type="transmembrane region" description="Helical" evidence="2">
    <location>
        <begin position="49"/>
        <end position="72"/>
    </location>
</feature>
<evidence type="ECO:0000313" key="3">
    <source>
        <dbReference type="EMBL" id="GIF83862.1"/>
    </source>
</evidence>
<proteinExistence type="predicted"/>
<keyword evidence="2" id="KW-0812">Transmembrane</keyword>
<dbReference type="AlphaFoldDB" id="A0A8J3NK98"/>
<feature type="compositionally biased region" description="Polar residues" evidence="1">
    <location>
        <begin position="20"/>
        <end position="32"/>
    </location>
</feature>
<evidence type="ECO:0000256" key="2">
    <source>
        <dbReference type="SAM" id="Phobius"/>
    </source>
</evidence>
<feature type="compositionally biased region" description="Pro residues" evidence="1">
    <location>
        <begin position="1"/>
        <end position="12"/>
    </location>
</feature>